<proteinExistence type="predicted"/>
<dbReference type="AlphaFoldDB" id="A0A1I7W8S8"/>
<dbReference type="WBParaSite" id="Hba_01055">
    <property type="protein sequence ID" value="Hba_01055"/>
    <property type="gene ID" value="Hba_01055"/>
</dbReference>
<accession>A0A1I7W8S8</accession>
<evidence type="ECO:0000313" key="4">
    <source>
        <dbReference type="WBParaSite" id="Hba_01055"/>
    </source>
</evidence>
<reference evidence="4" key="1">
    <citation type="submission" date="2016-11" db="UniProtKB">
        <authorList>
            <consortium name="WormBaseParasite"/>
        </authorList>
    </citation>
    <scope>IDENTIFICATION</scope>
</reference>
<feature type="transmembrane region" description="Helical" evidence="2">
    <location>
        <begin position="20"/>
        <end position="47"/>
    </location>
</feature>
<keyword evidence="2" id="KW-0472">Membrane</keyword>
<keyword evidence="2" id="KW-1133">Transmembrane helix</keyword>
<keyword evidence="2" id="KW-0812">Transmembrane</keyword>
<keyword evidence="3" id="KW-1185">Reference proteome</keyword>
<feature type="compositionally biased region" description="Basic and acidic residues" evidence="1">
    <location>
        <begin position="191"/>
        <end position="201"/>
    </location>
</feature>
<name>A0A1I7W8S8_HETBA</name>
<dbReference type="Proteomes" id="UP000095283">
    <property type="component" value="Unplaced"/>
</dbReference>
<sequence>MFIYFEDQSAKLMRLPELLSAVTLNMVLALFSMLMAIIALGLLAFVLAKDNYMQKETAKLHPREKIKRHESYVVDFKNPSSIPEHFLQLNTLMFQKKPKNNQIVSMSVPISVSGMALMTPLDDEKYANKELPPIPIEEEDLNSNSVSPVRLTQRSVTVVSINSETPSSFITDSGISDEDYSSDATSIESTDIEREKKKESSSKTVKSASWIEEEKTIEPYAEKIIVNLECGSEVSLC</sequence>
<evidence type="ECO:0000256" key="1">
    <source>
        <dbReference type="SAM" id="MobiDB-lite"/>
    </source>
</evidence>
<evidence type="ECO:0000313" key="3">
    <source>
        <dbReference type="Proteomes" id="UP000095283"/>
    </source>
</evidence>
<feature type="region of interest" description="Disordered" evidence="1">
    <location>
        <begin position="168"/>
        <end position="209"/>
    </location>
</feature>
<organism evidence="3 4">
    <name type="scientific">Heterorhabditis bacteriophora</name>
    <name type="common">Entomopathogenic nematode worm</name>
    <dbReference type="NCBI Taxonomy" id="37862"/>
    <lineage>
        <taxon>Eukaryota</taxon>
        <taxon>Metazoa</taxon>
        <taxon>Ecdysozoa</taxon>
        <taxon>Nematoda</taxon>
        <taxon>Chromadorea</taxon>
        <taxon>Rhabditida</taxon>
        <taxon>Rhabditina</taxon>
        <taxon>Rhabditomorpha</taxon>
        <taxon>Strongyloidea</taxon>
        <taxon>Heterorhabditidae</taxon>
        <taxon>Heterorhabditis</taxon>
    </lineage>
</organism>
<evidence type="ECO:0000256" key="2">
    <source>
        <dbReference type="SAM" id="Phobius"/>
    </source>
</evidence>
<protein>
    <submittedName>
        <fullName evidence="4">Col_cuticle_N domain-containing protein</fullName>
    </submittedName>
</protein>